<dbReference type="EMBL" id="CAMPGE010003731">
    <property type="protein sequence ID" value="CAI2362576.1"/>
    <property type="molecule type" value="Genomic_DNA"/>
</dbReference>
<keyword evidence="2" id="KW-1185">Reference proteome</keyword>
<gene>
    <name evidence="1" type="ORF">ECRASSUSDP1_LOCUS3900</name>
</gene>
<accession>A0AAD1U9D9</accession>
<organism evidence="1 2">
    <name type="scientific">Euplotes crassus</name>
    <dbReference type="NCBI Taxonomy" id="5936"/>
    <lineage>
        <taxon>Eukaryota</taxon>
        <taxon>Sar</taxon>
        <taxon>Alveolata</taxon>
        <taxon>Ciliophora</taxon>
        <taxon>Intramacronucleata</taxon>
        <taxon>Spirotrichea</taxon>
        <taxon>Hypotrichia</taxon>
        <taxon>Euplotida</taxon>
        <taxon>Euplotidae</taxon>
        <taxon>Moneuplotes</taxon>
    </lineage>
</organism>
<dbReference type="Proteomes" id="UP001295684">
    <property type="component" value="Unassembled WGS sequence"/>
</dbReference>
<evidence type="ECO:0000313" key="1">
    <source>
        <dbReference type="EMBL" id="CAI2362576.1"/>
    </source>
</evidence>
<evidence type="ECO:0000313" key="2">
    <source>
        <dbReference type="Proteomes" id="UP001295684"/>
    </source>
</evidence>
<protein>
    <submittedName>
        <fullName evidence="1">Uncharacterized protein</fullName>
    </submittedName>
</protein>
<comment type="caution">
    <text evidence="1">The sequence shown here is derived from an EMBL/GenBank/DDBJ whole genome shotgun (WGS) entry which is preliminary data.</text>
</comment>
<proteinExistence type="predicted"/>
<sequence>MSLSPPQKEFPNLKIRKSKRLKEIDVQKWIKKRISNRKVSDNESTLMNDESSVEDLRSWRTKSKESIQTKTSLNQSKEFKQTSNGKVEIETFKMEIKTYLNCTHKKLMFADLSKMKNGDEEYLQSLKSKMQSRRGVLSPGVYRPSKLLKLEKRKYSKDSITSGSPKICSPIYSTNIQQRKELLCKKNPNIKKFFPAKKVFQKRDHFSNQARSPQVGKYQKQKRFFKDNNGFFKNLKFKKVNPTSKRLNQFQVESLKKEFEGGIKTPKKIGSKIPDKRMKSYLKAILPELPTDREEKAKQRPNIVVEEN</sequence>
<name>A0AAD1U9D9_EUPCR</name>
<reference evidence="1" key="1">
    <citation type="submission" date="2023-07" db="EMBL/GenBank/DDBJ databases">
        <authorList>
            <consortium name="AG Swart"/>
            <person name="Singh M."/>
            <person name="Singh A."/>
            <person name="Seah K."/>
            <person name="Emmerich C."/>
        </authorList>
    </citation>
    <scope>NUCLEOTIDE SEQUENCE</scope>
    <source>
        <strain evidence="1">DP1</strain>
    </source>
</reference>
<dbReference type="AlphaFoldDB" id="A0AAD1U9D9"/>